<dbReference type="EMBL" id="CAJOBH010101084">
    <property type="protein sequence ID" value="CAF4613195.1"/>
    <property type="molecule type" value="Genomic_DNA"/>
</dbReference>
<evidence type="ECO:0000313" key="3">
    <source>
        <dbReference type="Proteomes" id="UP000681967"/>
    </source>
</evidence>
<dbReference type="AlphaFoldDB" id="A0A8S2ZA23"/>
<protein>
    <recommendedName>
        <fullName evidence="4">PH domain-containing protein</fullName>
    </recommendedName>
</protein>
<evidence type="ECO:0000313" key="2">
    <source>
        <dbReference type="EMBL" id="CAF4842090.1"/>
    </source>
</evidence>
<evidence type="ECO:0008006" key="4">
    <source>
        <dbReference type="Google" id="ProtNLM"/>
    </source>
</evidence>
<reference evidence="1" key="1">
    <citation type="submission" date="2021-02" db="EMBL/GenBank/DDBJ databases">
        <authorList>
            <person name="Nowell W R."/>
        </authorList>
    </citation>
    <scope>NUCLEOTIDE SEQUENCE</scope>
</reference>
<comment type="caution">
    <text evidence="1">The sequence shown here is derived from an EMBL/GenBank/DDBJ whole genome shotgun (WGS) entry which is preliminary data.</text>
</comment>
<organism evidence="1 3">
    <name type="scientific">Rotaria magnacalcarata</name>
    <dbReference type="NCBI Taxonomy" id="392030"/>
    <lineage>
        <taxon>Eukaryota</taxon>
        <taxon>Metazoa</taxon>
        <taxon>Spiralia</taxon>
        <taxon>Gnathifera</taxon>
        <taxon>Rotifera</taxon>
        <taxon>Eurotatoria</taxon>
        <taxon>Bdelloidea</taxon>
        <taxon>Philodinida</taxon>
        <taxon>Philodinidae</taxon>
        <taxon>Rotaria</taxon>
    </lineage>
</organism>
<dbReference type="Proteomes" id="UP000681720">
    <property type="component" value="Unassembled WGS sequence"/>
</dbReference>
<name>A0A8S2ZA23_9BILA</name>
<sequence>FYFRNVFKEHKTLELSVDNTDELDTWKASFLRAGVYPEREQPSEDTQVTE</sequence>
<dbReference type="Gene3D" id="2.30.29.30">
    <property type="entry name" value="Pleckstrin-homology domain (PH domain)/Phosphotyrosine-binding domain (PTB)"/>
    <property type="match status" value="1"/>
</dbReference>
<feature type="non-terminal residue" evidence="1">
    <location>
        <position position="1"/>
    </location>
</feature>
<proteinExistence type="predicted"/>
<dbReference type="EMBL" id="CAJOBJ010160013">
    <property type="protein sequence ID" value="CAF4842090.1"/>
    <property type="molecule type" value="Genomic_DNA"/>
</dbReference>
<dbReference type="Proteomes" id="UP000681967">
    <property type="component" value="Unassembled WGS sequence"/>
</dbReference>
<evidence type="ECO:0000313" key="1">
    <source>
        <dbReference type="EMBL" id="CAF4613195.1"/>
    </source>
</evidence>
<dbReference type="InterPro" id="IPR011993">
    <property type="entry name" value="PH-like_dom_sf"/>
</dbReference>
<accession>A0A8S2ZA23</accession>
<gene>
    <name evidence="1" type="ORF">BYL167_LOCUS40634</name>
    <name evidence="2" type="ORF">GIL414_LOCUS48973</name>
</gene>